<keyword evidence="4" id="KW-0969">Cilium</keyword>
<dbReference type="Gene3D" id="3.10.490.20">
    <property type="match status" value="1"/>
</dbReference>
<dbReference type="GO" id="GO:0005524">
    <property type="term" value="F:ATP binding"/>
    <property type="evidence" value="ECO:0007669"/>
    <property type="project" value="InterPro"/>
</dbReference>
<proteinExistence type="inferred from homology"/>
<evidence type="ECO:0000259" key="8">
    <source>
        <dbReference type="Pfam" id="PF08393"/>
    </source>
</evidence>
<feature type="domain" description="Dynein heavy chain AAA module D4" evidence="10">
    <location>
        <begin position="950"/>
        <end position="1010"/>
    </location>
</feature>
<feature type="domain" description="Dynein heavy chain AAA 5 extension" evidence="12">
    <location>
        <begin position="530"/>
        <end position="629"/>
    </location>
</feature>
<dbReference type="Gene3D" id="1.20.140.100">
    <property type="entry name" value="Dynein heavy chain, N-terminal domain 2"/>
    <property type="match status" value="1"/>
</dbReference>
<dbReference type="Gene3D" id="6.10.140.1060">
    <property type="match status" value="1"/>
</dbReference>
<dbReference type="InterPro" id="IPR041589">
    <property type="entry name" value="DNAH3_AAA_lid_1"/>
</dbReference>
<dbReference type="Gene3D" id="1.20.58.1120">
    <property type="match status" value="1"/>
</dbReference>
<keyword evidence="17" id="KW-1185">Reference proteome</keyword>
<dbReference type="Proteomes" id="UP000197619">
    <property type="component" value="Unassembled WGS sequence"/>
</dbReference>
<keyword evidence="5" id="KW-0966">Cell projection</keyword>
<dbReference type="Pfam" id="PF17852">
    <property type="entry name" value="Dynein_AAA_lid"/>
    <property type="match status" value="1"/>
</dbReference>
<dbReference type="EMBL" id="MUZQ01000174">
    <property type="protein sequence ID" value="OWK56096.1"/>
    <property type="molecule type" value="Genomic_DNA"/>
</dbReference>
<evidence type="ECO:0000259" key="14">
    <source>
        <dbReference type="Pfam" id="PF18198"/>
    </source>
</evidence>
<evidence type="ECO:0000256" key="5">
    <source>
        <dbReference type="ARBA" id="ARBA00023273"/>
    </source>
</evidence>
<dbReference type="InterPro" id="IPR035706">
    <property type="entry name" value="AAA_9"/>
</dbReference>
<feature type="coiled-coil region" evidence="6">
    <location>
        <begin position="1094"/>
        <end position="1128"/>
    </location>
</feature>
<organism evidence="16 17">
    <name type="scientific">Lonchura striata</name>
    <name type="common">white-rumped munia</name>
    <dbReference type="NCBI Taxonomy" id="40157"/>
    <lineage>
        <taxon>Eukaryota</taxon>
        <taxon>Metazoa</taxon>
        <taxon>Chordata</taxon>
        <taxon>Craniata</taxon>
        <taxon>Vertebrata</taxon>
        <taxon>Euteleostomi</taxon>
        <taxon>Archelosauria</taxon>
        <taxon>Archosauria</taxon>
        <taxon>Dinosauria</taxon>
        <taxon>Saurischia</taxon>
        <taxon>Theropoda</taxon>
        <taxon>Coelurosauria</taxon>
        <taxon>Aves</taxon>
        <taxon>Neognathae</taxon>
        <taxon>Neoaves</taxon>
        <taxon>Telluraves</taxon>
        <taxon>Australaves</taxon>
        <taxon>Passeriformes</taxon>
        <taxon>Passeroidea</taxon>
        <taxon>Estrildidae</taxon>
        <taxon>Estrildinae</taxon>
        <taxon>Lonchura</taxon>
    </lineage>
</organism>
<evidence type="ECO:0000256" key="3">
    <source>
        <dbReference type="ARBA" id="ARBA00023054"/>
    </source>
</evidence>
<evidence type="ECO:0000259" key="13">
    <source>
        <dbReference type="Pfam" id="PF17857"/>
    </source>
</evidence>
<dbReference type="GO" id="GO:0030286">
    <property type="term" value="C:dynein complex"/>
    <property type="evidence" value="ECO:0007669"/>
    <property type="project" value="InterPro"/>
</dbReference>
<evidence type="ECO:0000259" key="11">
    <source>
        <dbReference type="Pfam" id="PF12781"/>
    </source>
</evidence>
<dbReference type="FunFam" id="1.20.920.30:FF:000004">
    <property type="entry name" value="Dynein axonemal heavy chain 5"/>
    <property type="match status" value="1"/>
</dbReference>
<comment type="subcellular location">
    <subcellularLocation>
        <location evidence="1">Cytoplasm</location>
        <location evidence="1">Cytoskeleton</location>
        <location evidence="1">Cilium axoneme</location>
    </subcellularLocation>
</comment>
<evidence type="ECO:0000259" key="15">
    <source>
        <dbReference type="Pfam" id="PF18199"/>
    </source>
</evidence>
<feature type="domain" description="Dynein heavy chain AAA lid" evidence="14">
    <location>
        <begin position="1522"/>
        <end position="1575"/>
    </location>
</feature>
<evidence type="ECO:0000256" key="1">
    <source>
        <dbReference type="ARBA" id="ARBA00004430"/>
    </source>
</evidence>
<dbReference type="GO" id="GO:0007018">
    <property type="term" value="P:microtubule-based movement"/>
    <property type="evidence" value="ECO:0007669"/>
    <property type="project" value="InterPro"/>
</dbReference>
<dbReference type="SUPFAM" id="SSF52540">
    <property type="entry name" value="P-loop containing nucleoside triphosphate hydrolases"/>
    <property type="match status" value="1"/>
</dbReference>
<dbReference type="Pfam" id="PF12774">
    <property type="entry name" value="AAA_6"/>
    <property type="match status" value="1"/>
</dbReference>
<feature type="domain" description="Dynein heavy chain linker" evidence="8">
    <location>
        <begin position="72"/>
        <end position="236"/>
    </location>
</feature>
<dbReference type="InterPro" id="IPR041658">
    <property type="entry name" value="AAA_lid_11"/>
</dbReference>
<evidence type="ECO:0000259" key="7">
    <source>
        <dbReference type="Pfam" id="PF03028"/>
    </source>
</evidence>
<dbReference type="Gene3D" id="1.10.8.720">
    <property type="entry name" value="Region D6 of dynein motor"/>
    <property type="match status" value="1"/>
</dbReference>
<dbReference type="Pfam" id="PF12775">
    <property type="entry name" value="AAA_7"/>
    <property type="match status" value="1"/>
</dbReference>
<dbReference type="Pfam" id="PF12781">
    <property type="entry name" value="AAA_9"/>
    <property type="match status" value="1"/>
</dbReference>
<dbReference type="Pfam" id="PF18198">
    <property type="entry name" value="AAA_lid_11"/>
    <property type="match status" value="1"/>
</dbReference>
<dbReference type="InterPro" id="IPR035699">
    <property type="entry name" value="AAA_6"/>
</dbReference>
<dbReference type="InterPro" id="IPR013602">
    <property type="entry name" value="Dynein_heavy_linker"/>
</dbReference>
<keyword evidence="3 6" id="KW-0175">Coiled coil</keyword>
<dbReference type="GO" id="GO:0045505">
    <property type="term" value="F:dynein intermediate chain binding"/>
    <property type="evidence" value="ECO:0007669"/>
    <property type="project" value="InterPro"/>
</dbReference>
<dbReference type="PANTHER" id="PTHR46961">
    <property type="entry name" value="DYNEIN HEAVY CHAIN 1, AXONEMAL-LIKE PROTEIN"/>
    <property type="match status" value="1"/>
</dbReference>
<dbReference type="PANTHER" id="PTHR46961:SF18">
    <property type="entry name" value="DYNEIN AXONEMAL HEAVY CHAIN 5"/>
    <property type="match status" value="1"/>
</dbReference>
<dbReference type="FunFam" id="1.20.140.100:FF:000003">
    <property type="entry name" value="Dynein, axonemal, heavy chain 5"/>
    <property type="match status" value="1"/>
</dbReference>
<feature type="domain" description="Dynein heavy chain 3 AAA+ lid" evidence="13">
    <location>
        <begin position="786"/>
        <end position="870"/>
    </location>
</feature>
<feature type="domain" description="Dynein heavy chain region D6 P-loop" evidence="7">
    <location>
        <begin position="1432"/>
        <end position="1483"/>
    </location>
</feature>
<dbReference type="Gene3D" id="1.20.920.30">
    <property type="match status" value="1"/>
</dbReference>
<dbReference type="InterPro" id="IPR041466">
    <property type="entry name" value="Dynein_AAA5_ext"/>
</dbReference>
<dbReference type="Pfam" id="PF08393">
    <property type="entry name" value="DHC_N2"/>
    <property type="match status" value="1"/>
</dbReference>
<protein>
    <submittedName>
        <fullName evidence="16">Dynein heavy chain 5, axonemal</fullName>
    </submittedName>
</protein>
<dbReference type="Pfam" id="PF03028">
    <property type="entry name" value="Dynein_heavy"/>
    <property type="match status" value="1"/>
</dbReference>
<comment type="similarity">
    <text evidence="2">Belongs to the dynein heavy chain family.</text>
</comment>
<dbReference type="InterPro" id="IPR024317">
    <property type="entry name" value="Dynein_heavy_chain_D4_dom"/>
</dbReference>
<evidence type="ECO:0000313" key="16">
    <source>
        <dbReference type="EMBL" id="OWK56096.1"/>
    </source>
</evidence>
<feature type="domain" description="Dynein heavy chain hydrolytic ATP-binding dynein motor region" evidence="9">
    <location>
        <begin position="350"/>
        <end position="433"/>
    </location>
</feature>
<accession>A0A218UR36</accession>
<comment type="caution">
    <text evidence="16">The sequence shown here is derived from an EMBL/GenBank/DDBJ whole genome shotgun (WGS) entry which is preliminary data.</text>
</comment>
<evidence type="ECO:0000259" key="12">
    <source>
        <dbReference type="Pfam" id="PF17852"/>
    </source>
</evidence>
<evidence type="ECO:0000256" key="6">
    <source>
        <dbReference type="SAM" id="Coils"/>
    </source>
</evidence>
<dbReference type="STRING" id="299123.ENSLSDP00000024136"/>
<reference evidence="16 17" key="1">
    <citation type="submission" date="2017-05" db="EMBL/GenBank/DDBJ databases">
        <title>Genome of assembly of the Bengalese finch, Lonchura striata domestica.</title>
        <authorList>
            <person name="Colquitt B.M."/>
            <person name="Brainard M.S."/>
        </authorList>
    </citation>
    <scope>NUCLEOTIDE SEQUENCE [LARGE SCALE GENOMIC DNA]</scope>
    <source>
        <strain evidence="16">White83orange57</strain>
    </source>
</reference>
<dbReference type="GO" id="GO:0051959">
    <property type="term" value="F:dynein light intermediate chain binding"/>
    <property type="evidence" value="ECO:0007669"/>
    <property type="project" value="InterPro"/>
</dbReference>
<dbReference type="InterPro" id="IPR042222">
    <property type="entry name" value="Dynein_2_N"/>
</dbReference>
<dbReference type="Gene3D" id="3.40.50.300">
    <property type="entry name" value="P-loop containing nucleotide triphosphate hydrolases"/>
    <property type="match status" value="4"/>
</dbReference>
<gene>
    <name evidence="16" type="primary">DNAH5_1</name>
    <name evidence="16" type="ORF">RLOC_00007572</name>
</gene>
<dbReference type="FunFam" id="3.10.490.20:FF:000009">
    <property type="entry name" value="Dynein heavy chain 4"/>
    <property type="match status" value="1"/>
</dbReference>
<dbReference type="InterPro" id="IPR004273">
    <property type="entry name" value="Dynein_heavy_D6_P-loop"/>
</dbReference>
<dbReference type="Pfam" id="PF18199">
    <property type="entry name" value="Dynein_C"/>
    <property type="match status" value="1"/>
</dbReference>
<evidence type="ECO:0000259" key="9">
    <source>
        <dbReference type="Pfam" id="PF12774"/>
    </source>
</evidence>
<evidence type="ECO:0000313" key="17">
    <source>
        <dbReference type="Proteomes" id="UP000197619"/>
    </source>
</evidence>
<dbReference type="InterPro" id="IPR042219">
    <property type="entry name" value="AAA_lid_11_sf"/>
</dbReference>
<feature type="domain" description="Dynein heavy chain C-terminal" evidence="15">
    <location>
        <begin position="1702"/>
        <end position="1808"/>
    </location>
</feature>
<evidence type="ECO:0000259" key="10">
    <source>
        <dbReference type="Pfam" id="PF12780"/>
    </source>
</evidence>
<dbReference type="GO" id="GO:0005930">
    <property type="term" value="C:axoneme"/>
    <property type="evidence" value="ECO:0007669"/>
    <property type="project" value="UniProtKB-SubCell"/>
</dbReference>
<dbReference type="InterPro" id="IPR026983">
    <property type="entry name" value="DHC"/>
</dbReference>
<evidence type="ECO:0000256" key="4">
    <source>
        <dbReference type="ARBA" id="ARBA00023069"/>
    </source>
</evidence>
<sequence length="1811" mass="208077">MHYLYRWRLFGLPVTRCPHLLEIKKQLNLLQNLYNLYNSVIDSISGYYDILWLELDIEKINSELMEFQNSPVKERDIKRKSKQVIAEWDNKMFVFANFKTRGELLLRGDSTSETIAALEDSLMIFGSLMNNRYNTPFKTEIQKWVHYLSNTTYIIENWLTVQNFLLINVLRIKLNCDVIIDTEAKRFSNIDKSWVRIMAQAHETPNVVQCRVGDEIMGQLLPHLLEQLEICQKSLTGSREGETVELTRPVMAEGYVEVWLSFLLKESQLSLHQVIRQAAMDIQETSFEIIAFLSTYPAQCCMHIKTPMDFEWLKQFRFYFNEDSDKMVVKVTDVSFTYQNEFLGCTDRPRQVHYDFGLQNILSVLRTLGAAKRANPTDTESTIVMHVLRDMNLSKLIDEDKPLFLSLIEDLFPDIQLDKAGYPELEVAIDKQVIFLMIYGHHIWIVLDGPVDAIWIENLNSVLDDNRTLTLANSDRIPMAPNCKIVFEPHNIDNASPATVSRNGMEVNLWDVNEKYSTLQMRENFKAEILRQLYSSSFPDLYRFSIQSLHCETEMLEAFVIMQSINMLQGLIPPKEQGRELTPKYLERLYMFSLMWSIGALLELEDRCKMEYWLRKHTTVKPDLPCIPEASEDTMTIMRHLMRTIESYVDKCMGTTYGPPAGKMMTVFIDHVNMPIINEWGDQVTNEIVRQLMEQKGLYNLEKPGEFTNIMDIQFLAAMIHPGGGRNDIPQRLKRQFSVFNCTLPSNSSIDKIFGVIEEGHYCSERGFSDDVKETVAKLVPLTRRLWQITKLKMLTTPAKFHYVFNLRDLSRIWQGMLNATLEVINEPQVLIKLWKHECKCDIADRFTTSEDANWFHTAVAKLIEEEFEDPKALLHHEADAFFVDFLRDAPARMDEKPEEYNLDIPKVYEPISSFHQLRNSLNNFLYTYNENVHGTGMDMVLFEDAMVHLVKVSNLFTRDEVDEIISDLIPSFKKEHPQRPPTSEALYDYFMVRVHQNLHVVLCFSPVVSEHFLSSFDMDCTADTKMEIVQCMGSFQDGVAEKCSDYFPSYRCSTHVTPKSYLTFIQGYKTTYKEKHAEVQILSNRINTGLEKLKEASESVAALSRELEVKEKELQIANEKADMAVENVKGDVQKVKDKAQTIVDSITVDKAIAEQKLEAAKPALEEAEAALQISTWTMYNISTKKAIKPEDIATVHTLGRPPHLIMCIMDCVLLLFLRKVNHVKIDQEKHYTVPSWQESLKLMTTGNFLQSLQVKIGDKEVDVMNGFRLYITTKLPNPCYSPEISAQTSIIDFTVTMKGLENQLLGRVILTEKQSSLEDDETLLIVLSNTKKTAEEITQKLQTSAETEVQINSAREEYRPGGASLDLKACPPKPAKWILDMTWLNLVELSKLEQFSDILDQARKYITDTMGEKYAEGVILDLEKTWEESDPRTPLICFLSMGSDPTDSIIALGKRLKTETYCVSMGQGQGIHARKLLQQTMAHEGQSGNRHFTGRGIKEKNYPYEKGINQDLLDASKMVQWKPLLYAVAFLHSTIQERCKVGSLGWTIPYEFNQADFNAAVQFIQNHLNRMDTKKSFPAYDTPEVFGLHPNADITYQSKVSRGILDTILSICPKDSSGGGGETQEAVVATLADDMLERLPADYVPFEEIEQMQRVISLVRSTLTDLKLAIDRTIVMNENLRDALDCMYNGRIPASWKKCCNEVTKWMKDDITSPPSEGVYVYGLYLEGAGWDRRNMRLTESKPKVLFELMPVIRIYAENNTAKDPRLYSCPVYKKSSRTDLNYIAVMDLKTRQPTEHWVLHGVALLCDVK</sequence>
<dbReference type="GO" id="GO:0008569">
    <property type="term" value="F:minus-end-directed microtubule motor activity"/>
    <property type="evidence" value="ECO:0007669"/>
    <property type="project" value="InterPro"/>
</dbReference>
<dbReference type="Gene3D" id="1.20.920.20">
    <property type="match status" value="1"/>
</dbReference>
<dbReference type="Pfam" id="PF17857">
    <property type="entry name" value="AAA_lid_1"/>
    <property type="match status" value="1"/>
</dbReference>
<dbReference type="InterPro" id="IPR041228">
    <property type="entry name" value="Dynein_C"/>
</dbReference>
<evidence type="ECO:0000256" key="2">
    <source>
        <dbReference type="ARBA" id="ARBA00008887"/>
    </source>
</evidence>
<dbReference type="InterPro" id="IPR027417">
    <property type="entry name" value="P-loop_NTPase"/>
</dbReference>
<dbReference type="Pfam" id="PF12780">
    <property type="entry name" value="AAA_8"/>
    <property type="match status" value="1"/>
</dbReference>
<name>A0A218UR36_9PASE</name>
<dbReference type="InterPro" id="IPR043160">
    <property type="entry name" value="Dynein_C_barrel"/>
</dbReference>
<feature type="domain" description="Dynein heavy chain ATP-binding dynein motor region" evidence="11">
    <location>
        <begin position="1252"/>
        <end position="1342"/>
    </location>
</feature>